<proteinExistence type="predicted"/>
<feature type="region of interest" description="Disordered" evidence="1">
    <location>
        <begin position="363"/>
        <end position="387"/>
    </location>
</feature>
<feature type="compositionally biased region" description="Polar residues" evidence="1">
    <location>
        <begin position="545"/>
        <end position="560"/>
    </location>
</feature>
<feature type="compositionally biased region" description="Basic and acidic residues" evidence="1">
    <location>
        <begin position="439"/>
        <end position="450"/>
    </location>
</feature>
<evidence type="ECO:0008006" key="4">
    <source>
        <dbReference type="Google" id="ProtNLM"/>
    </source>
</evidence>
<dbReference type="Proteomes" id="UP000237438">
    <property type="component" value="Unassembled WGS sequence"/>
</dbReference>
<feature type="region of interest" description="Disordered" evidence="1">
    <location>
        <begin position="524"/>
        <end position="560"/>
    </location>
</feature>
<dbReference type="OrthoDB" id="10476490at2759"/>
<evidence type="ECO:0000313" key="2">
    <source>
        <dbReference type="EMBL" id="POS81930.1"/>
    </source>
</evidence>
<feature type="region of interest" description="Disordered" evidence="1">
    <location>
        <begin position="424"/>
        <end position="450"/>
    </location>
</feature>
<reference evidence="2 3" key="1">
    <citation type="submission" date="2017-10" db="EMBL/GenBank/DDBJ databases">
        <title>Development of genomic resources for the powdery mildew, Erysiphe pulchra.</title>
        <authorList>
            <person name="Wadl P.A."/>
            <person name="Mack B.M."/>
            <person name="Moore G."/>
            <person name="Beltz S.B."/>
        </authorList>
    </citation>
    <scope>NUCLEOTIDE SEQUENCE [LARGE SCALE GENOMIC DNA]</scope>
    <source>
        <strain evidence="2">Cflorida</strain>
    </source>
</reference>
<keyword evidence="3" id="KW-1185">Reference proteome</keyword>
<evidence type="ECO:0000256" key="1">
    <source>
        <dbReference type="SAM" id="MobiDB-lite"/>
    </source>
</evidence>
<sequence>MDTTPHIVNLVSSLETVTIAQRNAFDKEFKEQFPGSRVDPTRAPDHLELSTFRQKANESLQEYEFRATEIWRRIAEAPDITGVKGIATSIGYSVFVSAFVNGLYDNILRIQAIRQGAATVGTVPEAILAINRAYQITTSEILYSQRADNTAYNALQNLDSLQGNAHAINHASQTQNAAVCFPLVSLPAALRSQFMPLAQITPSQYENLTPSYPRSVPRQIIRNQSILPPPQTVPNTSTHSIYRPETSIQPQANANGYAGPPPPSNLERKPMSHKFVNPRFNPMTSSVPVVNGSEIMGRHCTNCGRDNGHTYRDCPNPSLSIDEKNTLFNKIAKRHNVKFFGTEYPEVRSTQVKYEQFYNTDIERTYGPPRPASPYPNKSQVDTDDEENWPTVRFEDLTMAKEGQSGSGSRSASFFSLLSEPNLNETESLERSSTSSTSKDNHAVDETSRLEPVETFGFSLNDFLSSDELEEAKAISELQIIEGHDSVANSVVVPKGLKLQSIEDIFEQAMLEVQAIEESRKRRRMDMDDMLNGDDDHQFEPRAPTNLNPQTTKRTNISTD</sequence>
<dbReference type="AlphaFoldDB" id="A0A2S4PIR4"/>
<comment type="caution">
    <text evidence="2">The sequence shown here is derived from an EMBL/GenBank/DDBJ whole genome shotgun (WGS) entry which is preliminary data.</text>
</comment>
<dbReference type="EMBL" id="PEDP01005817">
    <property type="protein sequence ID" value="POS81930.1"/>
    <property type="molecule type" value="Genomic_DNA"/>
</dbReference>
<feature type="region of interest" description="Disordered" evidence="1">
    <location>
        <begin position="248"/>
        <end position="267"/>
    </location>
</feature>
<gene>
    <name evidence="2" type="ORF">EPUL_006843</name>
</gene>
<feature type="non-terminal residue" evidence="2">
    <location>
        <position position="560"/>
    </location>
</feature>
<evidence type="ECO:0000313" key="3">
    <source>
        <dbReference type="Proteomes" id="UP000237438"/>
    </source>
</evidence>
<protein>
    <recommendedName>
        <fullName evidence="4">CCHC-type domain-containing protein</fullName>
    </recommendedName>
</protein>
<organism evidence="2 3">
    <name type="scientific">Erysiphe pulchra</name>
    <dbReference type="NCBI Taxonomy" id="225359"/>
    <lineage>
        <taxon>Eukaryota</taxon>
        <taxon>Fungi</taxon>
        <taxon>Dikarya</taxon>
        <taxon>Ascomycota</taxon>
        <taxon>Pezizomycotina</taxon>
        <taxon>Leotiomycetes</taxon>
        <taxon>Erysiphales</taxon>
        <taxon>Erysiphaceae</taxon>
        <taxon>Erysiphe</taxon>
    </lineage>
</organism>
<accession>A0A2S4PIR4</accession>
<name>A0A2S4PIR4_9PEZI</name>